<reference evidence="5 6" key="1">
    <citation type="submission" date="2016-09" db="EMBL/GenBank/DDBJ databases">
        <title>Couchioplanes caeruleus draft genome sequence.</title>
        <authorList>
            <person name="Sheehan J."/>
            <person name="Caffrey P."/>
        </authorList>
    </citation>
    <scope>NUCLEOTIDE SEQUENCE [LARGE SCALE GENOMIC DNA]</scope>
    <source>
        <strain evidence="5 6">DSM 43634</strain>
    </source>
</reference>
<dbReference type="GO" id="GO:0005737">
    <property type="term" value="C:cytoplasm"/>
    <property type="evidence" value="ECO:0007669"/>
    <property type="project" value="TreeGrafter"/>
</dbReference>
<keyword evidence="1 5" id="KW-0808">Transferase</keyword>
<dbReference type="InterPro" id="IPR016181">
    <property type="entry name" value="Acyl_CoA_acyltransferase"/>
</dbReference>
<evidence type="ECO:0000313" key="6">
    <source>
        <dbReference type="Proteomes" id="UP000182486"/>
    </source>
</evidence>
<dbReference type="InterPro" id="IPR000182">
    <property type="entry name" value="GNAT_dom"/>
</dbReference>
<dbReference type="Gene3D" id="3.40.630.30">
    <property type="match status" value="1"/>
</dbReference>
<protein>
    <submittedName>
        <fullName evidence="5">Alanine acetyltransferase</fullName>
    </submittedName>
</protein>
<evidence type="ECO:0000256" key="1">
    <source>
        <dbReference type="ARBA" id="ARBA00022679"/>
    </source>
</evidence>
<name>A0A1K0H1X3_9ACTN</name>
<dbReference type="Pfam" id="PF13302">
    <property type="entry name" value="Acetyltransf_3"/>
    <property type="match status" value="1"/>
</dbReference>
<comment type="caution">
    <text evidence="5">The sequence shown here is derived from an EMBL/GenBank/DDBJ whole genome shotgun (WGS) entry which is preliminary data.</text>
</comment>
<evidence type="ECO:0000256" key="3">
    <source>
        <dbReference type="ARBA" id="ARBA00038502"/>
    </source>
</evidence>
<feature type="domain" description="N-acetyltransferase" evidence="4">
    <location>
        <begin position="18"/>
        <end position="194"/>
    </location>
</feature>
<proteinExistence type="inferred from homology"/>
<gene>
    <name evidence="5" type="ORF">BG844_02925</name>
</gene>
<dbReference type="PROSITE" id="PS51186">
    <property type="entry name" value="GNAT"/>
    <property type="match status" value="1"/>
</dbReference>
<comment type="similarity">
    <text evidence="3">Belongs to the acetyltransferase family. RimJ subfamily.</text>
</comment>
<evidence type="ECO:0000313" key="5">
    <source>
        <dbReference type="EMBL" id="OJF15699.1"/>
    </source>
</evidence>
<evidence type="ECO:0000259" key="4">
    <source>
        <dbReference type="PROSITE" id="PS51186"/>
    </source>
</evidence>
<accession>A0A1K0H1X3</accession>
<dbReference type="PANTHER" id="PTHR43792">
    <property type="entry name" value="GNAT FAMILY, PUTATIVE (AFU_ORTHOLOGUE AFUA_3G00765)-RELATED-RELATED"/>
    <property type="match status" value="1"/>
</dbReference>
<sequence>MMWGSMPGWPAVLADGPVVLRPYRRGDAQAWSEVRVANEAWLSPWESAPPGPWADMNSPRAYLYVYRDMKRAARRGDSMPFAVCLRQDGGEERLVGHINLGSIVRRAFGSAYVGYWVDSRVAGRGVIPTALALAVDHAFGAGGLHRVEINIRPENVPSRRVVEKLGFREEAYHPRYMHIDGAWRDHLGYAMTSEEVANEGGLLARWRRLRTTAK</sequence>
<dbReference type="EMBL" id="MEIA01000013">
    <property type="protein sequence ID" value="OJF15699.1"/>
    <property type="molecule type" value="Genomic_DNA"/>
</dbReference>
<dbReference type="PANTHER" id="PTHR43792:SF8">
    <property type="entry name" value="[RIBOSOMAL PROTEIN US5]-ALANINE N-ACETYLTRANSFERASE"/>
    <property type="match status" value="1"/>
</dbReference>
<keyword evidence="2" id="KW-0012">Acyltransferase</keyword>
<dbReference type="Proteomes" id="UP000182486">
    <property type="component" value="Unassembled WGS sequence"/>
</dbReference>
<dbReference type="SUPFAM" id="SSF55729">
    <property type="entry name" value="Acyl-CoA N-acyltransferases (Nat)"/>
    <property type="match status" value="1"/>
</dbReference>
<dbReference type="GO" id="GO:0008999">
    <property type="term" value="F:protein-N-terminal-alanine acetyltransferase activity"/>
    <property type="evidence" value="ECO:0007669"/>
    <property type="project" value="TreeGrafter"/>
</dbReference>
<evidence type="ECO:0000256" key="2">
    <source>
        <dbReference type="ARBA" id="ARBA00023315"/>
    </source>
</evidence>
<dbReference type="AlphaFoldDB" id="A0A1K0H1X3"/>
<organism evidence="5 6">
    <name type="scientific">Couchioplanes caeruleus subsp. caeruleus</name>
    <dbReference type="NCBI Taxonomy" id="56427"/>
    <lineage>
        <taxon>Bacteria</taxon>
        <taxon>Bacillati</taxon>
        <taxon>Actinomycetota</taxon>
        <taxon>Actinomycetes</taxon>
        <taxon>Micromonosporales</taxon>
        <taxon>Micromonosporaceae</taxon>
        <taxon>Couchioplanes</taxon>
    </lineage>
</organism>
<keyword evidence="6" id="KW-1185">Reference proteome</keyword>
<dbReference type="InterPro" id="IPR051531">
    <property type="entry name" value="N-acetyltransferase"/>
</dbReference>